<evidence type="ECO:0000256" key="1">
    <source>
        <dbReference type="SAM" id="SignalP"/>
    </source>
</evidence>
<dbReference type="InterPro" id="IPR046525">
    <property type="entry name" value="DUF6702"/>
</dbReference>
<evidence type="ECO:0000313" key="2">
    <source>
        <dbReference type="EMBL" id="MCF4102408.1"/>
    </source>
</evidence>
<dbReference type="Proteomes" id="UP001179363">
    <property type="component" value="Unassembled WGS sequence"/>
</dbReference>
<evidence type="ECO:0008006" key="4">
    <source>
        <dbReference type="Google" id="ProtNLM"/>
    </source>
</evidence>
<keyword evidence="1" id="KW-0732">Signal</keyword>
<dbReference type="EMBL" id="JAKGTH010000010">
    <property type="protein sequence ID" value="MCF4102408.1"/>
    <property type="molecule type" value="Genomic_DNA"/>
</dbReference>
<dbReference type="RefSeq" id="WP_236134551.1">
    <property type="nucleotide sequence ID" value="NZ_JAKGTH010000010.1"/>
</dbReference>
<sequence length="170" mass="19899">MKIKILVLLLMLSLSSFTTKHTNDYHKFYISVTEVEYNQKNKSLQIISRVFIDDLEKLLQKRYDKSLMLSSKDEKEAVTTYLKKYLDQKLQIEVNGVPVAVKYIGKEYEDDMALIYLEVTDVSELKSIKVKNAILTDMFEEQKNLVHIEYRGETKSMILTSGRLEEVLNF</sequence>
<feature type="signal peptide" evidence="1">
    <location>
        <begin position="1"/>
        <end position="22"/>
    </location>
</feature>
<protein>
    <recommendedName>
        <fullName evidence="4">Peptidase E</fullName>
    </recommendedName>
</protein>
<organism evidence="2 3">
    <name type="scientific">Gillisia lutea</name>
    <dbReference type="NCBI Taxonomy" id="2909668"/>
    <lineage>
        <taxon>Bacteria</taxon>
        <taxon>Pseudomonadati</taxon>
        <taxon>Bacteroidota</taxon>
        <taxon>Flavobacteriia</taxon>
        <taxon>Flavobacteriales</taxon>
        <taxon>Flavobacteriaceae</taxon>
        <taxon>Gillisia</taxon>
    </lineage>
</organism>
<accession>A0ABS9ELN8</accession>
<keyword evidence="3" id="KW-1185">Reference proteome</keyword>
<gene>
    <name evidence="2" type="ORF">L1I30_12085</name>
</gene>
<reference evidence="2" key="1">
    <citation type="submission" date="2022-01" db="EMBL/GenBank/DDBJ databases">
        <title>Gillisia lutea sp. nov., isolated from marine plastic residues from the Malvarosa beach (Valencia, Spain).</title>
        <authorList>
            <person name="Vidal-Verdu A."/>
            <person name="Molina-Menor E."/>
            <person name="Satari L."/>
            <person name="Pascual J."/>
            <person name="Pereto J."/>
            <person name="Porcar M."/>
        </authorList>
    </citation>
    <scope>NUCLEOTIDE SEQUENCE</scope>
    <source>
        <strain evidence="2">M10.2A</strain>
    </source>
</reference>
<evidence type="ECO:0000313" key="3">
    <source>
        <dbReference type="Proteomes" id="UP001179363"/>
    </source>
</evidence>
<dbReference type="Pfam" id="PF20420">
    <property type="entry name" value="DUF6702"/>
    <property type="match status" value="1"/>
</dbReference>
<proteinExistence type="predicted"/>
<feature type="chain" id="PRO_5046033831" description="Peptidase E" evidence="1">
    <location>
        <begin position="23"/>
        <end position="170"/>
    </location>
</feature>
<comment type="caution">
    <text evidence="2">The sequence shown here is derived from an EMBL/GenBank/DDBJ whole genome shotgun (WGS) entry which is preliminary data.</text>
</comment>
<name>A0ABS9ELN8_9FLAO</name>